<feature type="non-terminal residue" evidence="2">
    <location>
        <position position="61"/>
    </location>
</feature>
<feature type="domain" description="Aminotransferase-like plant mobile" evidence="1">
    <location>
        <begin position="12"/>
        <end position="56"/>
    </location>
</feature>
<dbReference type="InterPro" id="IPR019557">
    <property type="entry name" value="AminoTfrase-like_pln_mobile"/>
</dbReference>
<dbReference type="AlphaFoldDB" id="A0A392URG9"/>
<dbReference type="PANTHER" id="PTHR46033:SF8">
    <property type="entry name" value="PROTEIN MAINTENANCE OF MERISTEMS-LIKE"/>
    <property type="match status" value="1"/>
</dbReference>
<dbReference type="InterPro" id="IPR044824">
    <property type="entry name" value="MAIN-like"/>
</dbReference>
<sequence length="61" mass="7011">MYGLAQTGYSFFDPGLLDTFVERWHGETNRFHMPNGEMTVTLDDVCCLLHLPIQGRLLDHT</sequence>
<comment type="caution">
    <text evidence="2">The sequence shown here is derived from an EMBL/GenBank/DDBJ whole genome shotgun (WGS) entry which is preliminary data.</text>
</comment>
<reference evidence="2 3" key="1">
    <citation type="journal article" date="2018" name="Front. Plant Sci.">
        <title>Red Clover (Trifolium pratense) and Zigzag Clover (T. medium) - A Picture of Genomic Similarities and Differences.</title>
        <authorList>
            <person name="Dluhosova J."/>
            <person name="Istvanek J."/>
            <person name="Nedelnik J."/>
            <person name="Repkova J."/>
        </authorList>
    </citation>
    <scope>NUCLEOTIDE SEQUENCE [LARGE SCALE GENOMIC DNA]</scope>
    <source>
        <strain evidence="3">cv. 10/8</strain>
        <tissue evidence="2">Leaf</tissue>
    </source>
</reference>
<keyword evidence="3" id="KW-1185">Reference proteome</keyword>
<evidence type="ECO:0000259" key="1">
    <source>
        <dbReference type="Pfam" id="PF10536"/>
    </source>
</evidence>
<name>A0A392URG9_9FABA</name>
<protein>
    <submittedName>
        <fullName evidence="2">Putative IMP dehydrogenase/GMP reductase</fullName>
    </submittedName>
</protein>
<organism evidence="2 3">
    <name type="scientific">Trifolium medium</name>
    <dbReference type="NCBI Taxonomy" id="97028"/>
    <lineage>
        <taxon>Eukaryota</taxon>
        <taxon>Viridiplantae</taxon>
        <taxon>Streptophyta</taxon>
        <taxon>Embryophyta</taxon>
        <taxon>Tracheophyta</taxon>
        <taxon>Spermatophyta</taxon>
        <taxon>Magnoliopsida</taxon>
        <taxon>eudicotyledons</taxon>
        <taxon>Gunneridae</taxon>
        <taxon>Pentapetalae</taxon>
        <taxon>rosids</taxon>
        <taxon>fabids</taxon>
        <taxon>Fabales</taxon>
        <taxon>Fabaceae</taxon>
        <taxon>Papilionoideae</taxon>
        <taxon>50 kb inversion clade</taxon>
        <taxon>NPAAA clade</taxon>
        <taxon>Hologalegina</taxon>
        <taxon>IRL clade</taxon>
        <taxon>Trifolieae</taxon>
        <taxon>Trifolium</taxon>
    </lineage>
</organism>
<accession>A0A392URG9</accession>
<dbReference type="Pfam" id="PF10536">
    <property type="entry name" value="PMD"/>
    <property type="match status" value="1"/>
</dbReference>
<evidence type="ECO:0000313" key="2">
    <source>
        <dbReference type="EMBL" id="MCI75086.1"/>
    </source>
</evidence>
<dbReference type="EMBL" id="LXQA010874735">
    <property type="protein sequence ID" value="MCI75086.1"/>
    <property type="molecule type" value="Genomic_DNA"/>
</dbReference>
<dbReference type="GO" id="GO:0010073">
    <property type="term" value="P:meristem maintenance"/>
    <property type="evidence" value="ECO:0007669"/>
    <property type="project" value="InterPro"/>
</dbReference>
<evidence type="ECO:0000313" key="3">
    <source>
        <dbReference type="Proteomes" id="UP000265520"/>
    </source>
</evidence>
<proteinExistence type="predicted"/>
<dbReference type="PANTHER" id="PTHR46033">
    <property type="entry name" value="PROTEIN MAIN-LIKE 2"/>
    <property type="match status" value="1"/>
</dbReference>
<dbReference type="Proteomes" id="UP000265520">
    <property type="component" value="Unassembled WGS sequence"/>
</dbReference>